<organism evidence="2 3">
    <name type="scientific">Morus notabilis</name>
    <dbReference type="NCBI Taxonomy" id="981085"/>
    <lineage>
        <taxon>Eukaryota</taxon>
        <taxon>Viridiplantae</taxon>
        <taxon>Streptophyta</taxon>
        <taxon>Embryophyta</taxon>
        <taxon>Tracheophyta</taxon>
        <taxon>Spermatophyta</taxon>
        <taxon>Magnoliopsida</taxon>
        <taxon>eudicotyledons</taxon>
        <taxon>Gunneridae</taxon>
        <taxon>Pentapetalae</taxon>
        <taxon>rosids</taxon>
        <taxon>fabids</taxon>
        <taxon>Rosales</taxon>
        <taxon>Moraceae</taxon>
        <taxon>Moreae</taxon>
        <taxon>Morus</taxon>
    </lineage>
</organism>
<proteinExistence type="predicted"/>
<dbReference type="AlphaFoldDB" id="W9R225"/>
<dbReference type="EMBL" id="KE344061">
    <property type="protein sequence ID" value="EXB52073.1"/>
    <property type="molecule type" value="Genomic_DNA"/>
</dbReference>
<evidence type="ECO:0000256" key="1">
    <source>
        <dbReference type="SAM" id="MobiDB-lite"/>
    </source>
</evidence>
<protein>
    <submittedName>
        <fullName evidence="2">Uncharacterized protein</fullName>
    </submittedName>
</protein>
<feature type="region of interest" description="Disordered" evidence="1">
    <location>
        <begin position="179"/>
        <end position="207"/>
    </location>
</feature>
<keyword evidence="3" id="KW-1185">Reference proteome</keyword>
<dbReference type="GO" id="GO:0008289">
    <property type="term" value="F:lipid binding"/>
    <property type="evidence" value="ECO:0007669"/>
    <property type="project" value="InterPro"/>
</dbReference>
<gene>
    <name evidence="2" type="ORF">L484_024623</name>
</gene>
<dbReference type="PANTHER" id="PTHR10774:SF190">
    <property type="entry name" value="C2 CALCIUM_LIPID-BINDING ENDONUCLEASE_EXONUCLEASE_PHOSPHATASE-RELATED"/>
    <property type="match status" value="1"/>
</dbReference>
<name>W9R225_9ROSA</name>
<sequence length="207" mass="21258">MGRGEKIIHVGFEQVFDQDIGQDKRLGIAKLPLIELEAETLKEYELRLLASLDTLKVKDKKDRGTVTIKVLYHQFNKEEQLAALDEEKRILEARKKLKAEGVIGSTMDALDGAASLVGSGVGLVGTGIGTGVGLVGSGIGTGVGLVGSGIGTGVGLVGSGLGAVGSGLTKAGKFMGRTITGQSSASRRSGSSTPVNSIQENGGAKPR</sequence>
<dbReference type="STRING" id="981085.W9R225"/>
<feature type="compositionally biased region" description="Low complexity" evidence="1">
    <location>
        <begin position="183"/>
        <end position="192"/>
    </location>
</feature>
<dbReference type="InterPro" id="IPR045050">
    <property type="entry name" value="Synaptotagmin_plant"/>
</dbReference>
<accession>W9R225</accession>
<evidence type="ECO:0000313" key="2">
    <source>
        <dbReference type="EMBL" id="EXB52073.1"/>
    </source>
</evidence>
<dbReference type="GO" id="GO:0005783">
    <property type="term" value="C:endoplasmic reticulum"/>
    <property type="evidence" value="ECO:0007669"/>
    <property type="project" value="TreeGrafter"/>
</dbReference>
<evidence type="ECO:0000313" key="3">
    <source>
        <dbReference type="Proteomes" id="UP000030645"/>
    </source>
</evidence>
<dbReference type="Proteomes" id="UP000030645">
    <property type="component" value="Unassembled WGS sequence"/>
</dbReference>
<dbReference type="PANTHER" id="PTHR10774">
    <property type="entry name" value="EXTENDED SYNAPTOTAGMIN-RELATED"/>
    <property type="match status" value="1"/>
</dbReference>
<dbReference type="eggNOG" id="KOG1012">
    <property type="taxonomic scope" value="Eukaryota"/>
</dbReference>
<reference evidence="3" key="1">
    <citation type="submission" date="2013-01" db="EMBL/GenBank/DDBJ databases">
        <title>Draft Genome Sequence of a Mulberry Tree, Morus notabilis C.K. Schneid.</title>
        <authorList>
            <person name="He N."/>
            <person name="Zhao S."/>
        </authorList>
    </citation>
    <scope>NUCLEOTIDE SEQUENCE</scope>
</reference>